<evidence type="ECO:0000313" key="18">
    <source>
        <dbReference type="Proteomes" id="UP000256328"/>
    </source>
</evidence>
<evidence type="ECO:0000256" key="3">
    <source>
        <dbReference type="ARBA" id="ARBA00012814"/>
    </source>
</evidence>
<dbReference type="Proteomes" id="UP000256328">
    <property type="component" value="Unassembled WGS sequence"/>
</dbReference>
<dbReference type="OrthoDB" id="4457at2759"/>
<keyword evidence="8" id="KW-0809">Transit peptide</keyword>
<dbReference type="FunFam" id="3.30.70.380:FF:000002">
    <property type="entry name" value="phenylalanine--tRNA ligase, mitochondrial"/>
    <property type="match status" value="1"/>
</dbReference>
<comment type="subcellular location">
    <subcellularLocation>
        <location evidence="1">Mitochondrion matrix</location>
    </subcellularLocation>
</comment>
<dbReference type="EMBL" id="PDLN01000009">
    <property type="protein sequence ID" value="RDW75609.1"/>
    <property type="molecule type" value="Genomic_DNA"/>
</dbReference>
<keyword evidence="9" id="KW-0496">Mitochondrion</keyword>
<sequence length="507" mass="58119">MPVQFVRSGYCQGMCFGARNADLHQVITSKPEGLNRASTTAKALKTETSTITTHLRESIKPIPQESGIHPLWPSKNEYDEWYNVPATIANAISERLHVQKDHPISITRSIIESKFPQPLFKYYNEEFPVVSTYRNFDSLGFPADHPGRSKTDTYYINKNTVLRTHTSAHQREIFKENKSRGFLISADVYRRDAIDRSHYPVFHQMEGAQTWDRNEVPNGDLAAAVWKDFEALPKHSMVVEDPNPTVHPERNPLQAEHHSMEEVEAMAAHLKRSIELVVAEIFTRAKAAATASDPNYVDEPLRVRWIEAYFPFTSPSWELEVFWQGDWLEVLGCGIVKQDVLDGADMHQQAGWAFGMGLERIAMLMFEIPDIRLFWSKDQRFLSQFEGVSDNLDRLRRFIPFSKYPACYKDVAFWLRSSSSSAGGGLSANSQDFHENDVMEIVRDVGGDVVEDVKQTDSFTHPKTGRRSLCYRINYRSLERTLTNEEANEYHENVRQALVKQLGVELR</sequence>
<comment type="caution">
    <text evidence="17">The sequence shown here is derived from an EMBL/GenBank/DDBJ whole genome shotgun (WGS) entry which is preliminary data.</text>
</comment>
<evidence type="ECO:0000259" key="15">
    <source>
        <dbReference type="PROSITE" id="PS50862"/>
    </source>
</evidence>
<dbReference type="PANTHER" id="PTHR11538">
    <property type="entry name" value="PHENYLALANYL-TRNA SYNTHETASE"/>
    <property type="match status" value="1"/>
</dbReference>
<dbReference type="InterPro" id="IPR002319">
    <property type="entry name" value="Phenylalanyl-tRNA_Synthase"/>
</dbReference>
<dbReference type="InterPro" id="IPR036690">
    <property type="entry name" value="Fdx_antiC-bd_sf"/>
</dbReference>
<dbReference type="PANTHER" id="PTHR11538:SF41">
    <property type="entry name" value="PHENYLALANINE--TRNA LIGASE, MITOCHONDRIAL"/>
    <property type="match status" value="1"/>
</dbReference>
<dbReference type="AlphaFoldDB" id="A0A3D8RNH9"/>
<dbReference type="GO" id="GO:0000049">
    <property type="term" value="F:tRNA binding"/>
    <property type="evidence" value="ECO:0007669"/>
    <property type="project" value="InterPro"/>
</dbReference>
<evidence type="ECO:0000256" key="2">
    <source>
        <dbReference type="ARBA" id="ARBA00008226"/>
    </source>
</evidence>
<dbReference type="SUPFAM" id="SSF55681">
    <property type="entry name" value="Class II aaRS and biotin synthetases"/>
    <property type="match status" value="1"/>
</dbReference>
<keyword evidence="18" id="KW-1185">Reference proteome</keyword>
<keyword evidence="5" id="KW-0547">Nucleotide-binding</keyword>
<dbReference type="GO" id="GO:0006432">
    <property type="term" value="P:phenylalanyl-tRNA aminoacylation"/>
    <property type="evidence" value="ECO:0007669"/>
    <property type="project" value="InterPro"/>
</dbReference>
<dbReference type="SUPFAM" id="SSF54991">
    <property type="entry name" value="Anticodon-binding domain of PheRS"/>
    <property type="match status" value="1"/>
</dbReference>
<proteinExistence type="inferred from homology"/>
<evidence type="ECO:0000256" key="8">
    <source>
        <dbReference type="ARBA" id="ARBA00022946"/>
    </source>
</evidence>
<dbReference type="PROSITE" id="PS50862">
    <property type="entry name" value="AA_TRNA_LIGASE_II"/>
    <property type="match status" value="1"/>
</dbReference>
<comment type="similarity">
    <text evidence="2">Belongs to the class-II aminoacyl-tRNA synthetase family.</text>
</comment>
<dbReference type="Gene3D" id="3.30.70.380">
    <property type="entry name" value="Ferrodoxin-fold anticodon-binding domain"/>
    <property type="match status" value="1"/>
</dbReference>
<dbReference type="InterPro" id="IPR004530">
    <property type="entry name" value="Phe-tRNA-synth_IIc_mito"/>
</dbReference>
<dbReference type="Pfam" id="PF03147">
    <property type="entry name" value="FDX-ACB"/>
    <property type="match status" value="1"/>
</dbReference>
<accession>A0A3D8RNH9</accession>
<dbReference type="InterPro" id="IPR005121">
    <property type="entry name" value="Fdx_antiC-bd"/>
</dbReference>
<dbReference type="EC" id="6.1.1.20" evidence="3"/>
<keyword evidence="10 17" id="KW-0030">Aminoacyl-tRNA synthetase</keyword>
<evidence type="ECO:0000256" key="12">
    <source>
        <dbReference type="ARBA" id="ARBA00049255"/>
    </source>
</evidence>
<keyword evidence="4" id="KW-0436">Ligase</keyword>
<name>A0A3D8RNH9_9HELO</name>
<evidence type="ECO:0000256" key="7">
    <source>
        <dbReference type="ARBA" id="ARBA00022917"/>
    </source>
</evidence>
<organism evidence="17 18">
    <name type="scientific">Coleophoma crateriformis</name>
    <dbReference type="NCBI Taxonomy" id="565419"/>
    <lineage>
        <taxon>Eukaryota</taxon>
        <taxon>Fungi</taxon>
        <taxon>Dikarya</taxon>
        <taxon>Ascomycota</taxon>
        <taxon>Pezizomycotina</taxon>
        <taxon>Leotiomycetes</taxon>
        <taxon>Helotiales</taxon>
        <taxon>Dermateaceae</taxon>
        <taxon>Coleophoma</taxon>
    </lineage>
</organism>
<evidence type="ECO:0000256" key="14">
    <source>
        <dbReference type="ARBA" id="ARBA00073229"/>
    </source>
</evidence>
<feature type="domain" description="Aminoacyl-transfer RNA synthetases class-II family profile" evidence="15">
    <location>
        <begin position="186"/>
        <end position="400"/>
    </location>
</feature>
<dbReference type="SMART" id="SM00896">
    <property type="entry name" value="FDX-ACB"/>
    <property type="match status" value="1"/>
</dbReference>
<comment type="catalytic activity">
    <reaction evidence="12">
        <text>tRNA(Phe) + L-phenylalanine + ATP = L-phenylalanyl-tRNA(Phe) + AMP + diphosphate + H(+)</text>
        <dbReference type="Rhea" id="RHEA:19413"/>
        <dbReference type="Rhea" id="RHEA-COMP:9668"/>
        <dbReference type="Rhea" id="RHEA-COMP:9699"/>
        <dbReference type="ChEBI" id="CHEBI:15378"/>
        <dbReference type="ChEBI" id="CHEBI:30616"/>
        <dbReference type="ChEBI" id="CHEBI:33019"/>
        <dbReference type="ChEBI" id="CHEBI:58095"/>
        <dbReference type="ChEBI" id="CHEBI:78442"/>
        <dbReference type="ChEBI" id="CHEBI:78531"/>
        <dbReference type="ChEBI" id="CHEBI:456215"/>
        <dbReference type="EC" id="6.1.1.20"/>
    </reaction>
</comment>
<dbReference type="NCBIfam" id="TIGR00469">
    <property type="entry name" value="pheS_mito"/>
    <property type="match status" value="1"/>
</dbReference>
<dbReference type="InterPro" id="IPR006195">
    <property type="entry name" value="aa-tRNA-synth_II"/>
</dbReference>
<keyword evidence="7" id="KW-0648">Protein biosynthesis</keyword>
<evidence type="ECO:0000256" key="9">
    <source>
        <dbReference type="ARBA" id="ARBA00023128"/>
    </source>
</evidence>
<evidence type="ECO:0000256" key="6">
    <source>
        <dbReference type="ARBA" id="ARBA00022840"/>
    </source>
</evidence>
<dbReference type="Pfam" id="PF01409">
    <property type="entry name" value="tRNA-synt_2d"/>
    <property type="match status" value="2"/>
</dbReference>
<dbReference type="CDD" id="cd00496">
    <property type="entry name" value="PheRS_alpha_core"/>
    <property type="match status" value="1"/>
</dbReference>
<evidence type="ECO:0000256" key="11">
    <source>
        <dbReference type="ARBA" id="ARBA00031194"/>
    </source>
</evidence>
<evidence type="ECO:0000256" key="10">
    <source>
        <dbReference type="ARBA" id="ARBA00023146"/>
    </source>
</evidence>
<feature type="domain" description="FDX-ACB" evidence="16">
    <location>
        <begin position="402"/>
        <end position="507"/>
    </location>
</feature>
<dbReference type="GO" id="GO:0004826">
    <property type="term" value="F:phenylalanine-tRNA ligase activity"/>
    <property type="evidence" value="ECO:0007669"/>
    <property type="project" value="UniProtKB-EC"/>
</dbReference>
<dbReference type="PROSITE" id="PS51447">
    <property type="entry name" value="FDX_ACB"/>
    <property type="match status" value="1"/>
</dbReference>
<evidence type="ECO:0000256" key="13">
    <source>
        <dbReference type="ARBA" id="ARBA00057761"/>
    </source>
</evidence>
<evidence type="ECO:0000256" key="4">
    <source>
        <dbReference type="ARBA" id="ARBA00022598"/>
    </source>
</evidence>
<evidence type="ECO:0000313" key="17">
    <source>
        <dbReference type="EMBL" id="RDW75609.1"/>
    </source>
</evidence>
<dbReference type="FunFam" id="3.30.930.10:FF:000053">
    <property type="entry name" value="Phenylalanyl-tRNA synthetase mitochondrial"/>
    <property type="match status" value="1"/>
</dbReference>
<dbReference type="InterPro" id="IPR045864">
    <property type="entry name" value="aa-tRNA-synth_II/BPL/LPL"/>
</dbReference>
<comment type="function">
    <text evidence="13">Is responsible for the charging of tRNA(Phe) with phenylalanine in mitochondrial translation.</text>
</comment>
<reference evidence="17 18" key="1">
    <citation type="journal article" date="2018" name="IMA Fungus">
        <title>IMA Genome-F 9: Draft genome sequence of Annulohypoxylon stygium, Aspergillus mulundensis, Berkeleyomyces basicola (syn. Thielaviopsis basicola), Ceratocystis smalleyi, two Cercospora beticola strains, Coleophoma cylindrospora, Fusarium fracticaudum, Phialophora cf. hyalina, and Morchella septimelata.</title>
        <authorList>
            <person name="Wingfield B.D."/>
            <person name="Bills G.F."/>
            <person name="Dong Y."/>
            <person name="Huang W."/>
            <person name="Nel W.J."/>
            <person name="Swalarsk-Parry B.S."/>
            <person name="Vaghefi N."/>
            <person name="Wilken P.M."/>
            <person name="An Z."/>
            <person name="de Beer Z.W."/>
            <person name="De Vos L."/>
            <person name="Chen L."/>
            <person name="Duong T.A."/>
            <person name="Gao Y."/>
            <person name="Hammerbacher A."/>
            <person name="Kikkert J.R."/>
            <person name="Li Y."/>
            <person name="Li H."/>
            <person name="Li K."/>
            <person name="Li Q."/>
            <person name="Liu X."/>
            <person name="Ma X."/>
            <person name="Naidoo K."/>
            <person name="Pethybridge S.J."/>
            <person name="Sun J."/>
            <person name="Steenkamp E.T."/>
            <person name="van der Nest M.A."/>
            <person name="van Wyk S."/>
            <person name="Wingfield M.J."/>
            <person name="Xiong C."/>
            <person name="Yue Q."/>
            <person name="Zhang X."/>
        </authorList>
    </citation>
    <scope>NUCLEOTIDE SEQUENCE [LARGE SCALE GENOMIC DNA]</scope>
    <source>
        <strain evidence="17 18">BP5796</strain>
    </source>
</reference>
<dbReference type="GO" id="GO:0005759">
    <property type="term" value="C:mitochondrial matrix"/>
    <property type="evidence" value="ECO:0007669"/>
    <property type="project" value="UniProtKB-SubCell"/>
</dbReference>
<dbReference type="GO" id="GO:0005524">
    <property type="term" value="F:ATP binding"/>
    <property type="evidence" value="ECO:0007669"/>
    <property type="project" value="UniProtKB-KW"/>
</dbReference>
<protein>
    <recommendedName>
        <fullName evidence="14">Phenylalanine--tRNA ligase, mitochondrial</fullName>
        <ecNumber evidence="3">6.1.1.20</ecNumber>
    </recommendedName>
    <alternativeName>
        <fullName evidence="11">Phenylalanyl-tRNA synthetase</fullName>
    </alternativeName>
</protein>
<evidence type="ECO:0000256" key="5">
    <source>
        <dbReference type="ARBA" id="ARBA00022741"/>
    </source>
</evidence>
<gene>
    <name evidence="17" type="ORF">BP5796_06430</name>
</gene>
<evidence type="ECO:0000259" key="16">
    <source>
        <dbReference type="PROSITE" id="PS51447"/>
    </source>
</evidence>
<dbReference type="Gene3D" id="3.30.930.10">
    <property type="entry name" value="Bira Bifunctional Protein, Domain 2"/>
    <property type="match status" value="1"/>
</dbReference>
<keyword evidence="6" id="KW-0067">ATP-binding</keyword>
<evidence type="ECO:0000256" key="1">
    <source>
        <dbReference type="ARBA" id="ARBA00004305"/>
    </source>
</evidence>